<feature type="domain" description="Response regulatory" evidence="10">
    <location>
        <begin position="3"/>
        <end position="120"/>
    </location>
</feature>
<evidence type="ECO:0000259" key="9">
    <source>
        <dbReference type="PROSITE" id="PS01124"/>
    </source>
</evidence>
<evidence type="ECO:0000313" key="11">
    <source>
        <dbReference type="EMBL" id="WYK01571.1"/>
    </source>
</evidence>
<evidence type="ECO:0000256" key="6">
    <source>
        <dbReference type="ARBA" id="ARBA00023125"/>
    </source>
</evidence>
<dbReference type="InterPro" id="IPR011006">
    <property type="entry name" value="CheY-like_superfamily"/>
</dbReference>
<dbReference type="CDD" id="cd17536">
    <property type="entry name" value="REC_YesN-like"/>
    <property type="match status" value="1"/>
</dbReference>
<evidence type="ECO:0000256" key="7">
    <source>
        <dbReference type="ARBA" id="ARBA00023163"/>
    </source>
</evidence>
<feature type="modified residue" description="4-aspartylphosphate" evidence="8">
    <location>
        <position position="55"/>
    </location>
</feature>
<evidence type="ECO:0000259" key="10">
    <source>
        <dbReference type="PROSITE" id="PS50110"/>
    </source>
</evidence>
<sequence>MYKLLVIEDEPLVRKGIVTLIDFKGLEIDQIFEAGDGKKALEIVKKESPHIILTDINLPYLDGLTFAKKVKLFLPKTVIIFLTGYDYFDYAVTAIKLGADDYILKPVTRQEIEGLLIRSINKIKSDQLCQQLSDVRVTKEGARKDSTLADTVKQIIEEQLSNPLLSLTWLANKLGYNASYLSSVIKKTLGTTFQDYVSKKRIEQAKVLLLATPLKNYEIAVKVGFEDVNYFSLRFKQVTGVSPRQYKKEAVQR</sequence>
<dbReference type="GO" id="GO:0003700">
    <property type="term" value="F:DNA-binding transcription factor activity"/>
    <property type="evidence" value="ECO:0007669"/>
    <property type="project" value="InterPro"/>
</dbReference>
<dbReference type="SUPFAM" id="SSF46689">
    <property type="entry name" value="Homeodomain-like"/>
    <property type="match status" value="1"/>
</dbReference>
<keyword evidence="12" id="KW-1185">Reference proteome</keyword>
<reference evidence="11" key="2">
    <citation type="submission" date="2024-03" db="EMBL/GenBank/DDBJ databases">
        <title>The Genome Sequence of Enterococcus sp. DIV0205d.</title>
        <authorList>
            <consortium name="The Broad Institute Genomics Platform"/>
            <consortium name="The Broad Institute Microbial Omics Core"/>
            <consortium name="The Broad Institute Genomic Center for Infectious Diseases"/>
            <person name="Earl A."/>
            <person name="Manson A."/>
            <person name="Gilmore M."/>
            <person name="Schwartman J."/>
            <person name="Shea T."/>
            <person name="Abouelleil A."/>
            <person name="Cao P."/>
            <person name="Chapman S."/>
            <person name="Cusick C."/>
            <person name="Young S."/>
            <person name="Neafsey D."/>
            <person name="Nusbaum C."/>
            <person name="Birren B."/>
        </authorList>
    </citation>
    <scope>NUCLEOTIDE SEQUENCE</scope>
    <source>
        <strain evidence="11">7F3_DIV0205</strain>
    </source>
</reference>
<accession>A0AAQ3Y885</accession>
<dbReference type="Proteomes" id="UP000194948">
    <property type="component" value="Chromosome"/>
</dbReference>
<dbReference type="AlphaFoldDB" id="A0AAQ3Y885"/>
<keyword evidence="3 8" id="KW-0597">Phosphoprotein</keyword>
<dbReference type="Gene3D" id="1.10.10.60">
    <property type="entry name" value="Homeodomain-like"/>
    <property type="match status" value="2"/>
</dbReference>
<organism evidence="11 12">
    <name type="scientific">Candidatus Enterococcus palustris</name>
    <dbReference type="NCBI Taxonomy" id="1834189"/>
    <lineage>
        <taxon>Bacteria</taxon>
        <taxon>Bacillati</taxon>
        <taxon>Bacillota</taxon>
        <taxon>Bacilli</taxon>
        <taxon>Lactobacillales</taxon>
        <taxon>Enterococcaceae</taxon>
        <taxon>Enterococcus</taxon>
    </lineage>
</organism>
<dbReference type="InterPro" id="IPR001789">
    <property type="entry name" value="Sig_transdc_resp-reg_receiver"/>
</dbReference>
<dbReference type="GO" id="GO:0043565">
    <property type="term" value="F:sequence-specific DNA binding"/>
    <property type="evidence" value="ECO:0007669"/>
    <property type="project" value="InterPro"/>
</dbReference>
<evidence type="ECO:0000256" key="3">
    <source>
        <dbReference type="ARBA" id="ARBA00022553"/>
    </source>
</evidence>
<evidence type="ECO:0000256" key="5">
    <source>
        <dbReference type="ARBA" id="ARBA00023015"/>
    </source>
</evidence>
<evidence type="ECO:0000256" key="4">
    <source>
        <dbReference type="ARBA" id="ARBA00023012"/>
    </source>
</evidence>
<evidence type="ECO:0000313" key="12">
    <source>
        <dbReference type="Proteomes" id="UP000194948"/>
    </source>
</evidence>
<comment type="subcellular location">
    <subcellularLocation>
        <location evidence="1">Cytoplasm</location>
    </subcellularLocation>
</comment>
<dbReference type="Gene3D" id="3.40.50.2300">
    <property type="match status" value="1"/>
</dbReference>
<keyword evidence="4" id="KW-0902">Two-component regulatory system</keyword>
<dbReference type="PROSITE" id="PS50110">
    <property type="entry name" value="RESPONSE_REGULATORY"/>
    <property type="match status" value="1"/>
</dbReference>
<dbReference type="InterPro" id="IPR009057">
    <property type="entry name" value="Homeodomain-like_sf"/>
</dbReference>
<dbReference type="PROSITE" id="PS01124">
    <property type="entry name" value="HTH_ARAC_FAMILY_2"/>
    <property type="match status" value="1"/>
</dbReference>
<evidence type="ECO:0000256" key="2">
    <source>
        <dbReference type="ARBA" id="ARBA00022490"/>
    </source>
</evidence>
<dbReference type="SUPFAM" id="SSF52172">
    <property type="entry name" value="CheY-like"/>
    <property type="match status" value="1"/>
</dbReference>
<gene>
    <name evidence="11" type="ORF">A5821_002708</name>
</gene>
<dbReference type="Pfam" id="PF12833">
    <property type="entry name" value="HTH_18"/>
    <property type="match status" value="1"/>
</dbReference>
<evidence type="ECO:0000256" key="1">
    <source>
        <dbReference type="ARBA" id="ARBA00004496"/>
    </source>
</evidence>
<dbReference type="Pfam" id="PF00072">
    <property type="entry name" value="Response_reg"/>
    <property type="match status" value="1"/>
</dbReference>
<keyword evidence="6" id="KW-0238">DNA-binding</keyword>
<dbReference type="PANTHER" id="PTHR42713:SF3">
    <property type="entry name" value="TRANSCRIPTIONAL REGULATORY PROTEIN HPTR"/>
    <property type="match status" value="1"/>
</dbReference>
<proteinExistence type="predicted"/>
<dbReference type="GO" id="GO:0005737">
    <property type="term" value="C:cytoplasm"/>
    <property type="evidence" value="ECO:0007669"/>
    <property type="project" value="UniProtKB-SubCell"/>
</dbReference>
<keyword evidence="5" id="KW-0805">Transcription regulation</keyword>
<keyword evidence="2" id="KW-0963">Cytoplasm</keyword>
<dbReference type="GO" id="GO:0000160">
    <property type="term" value="P:phosphorelay signal transduction system"/>
    <property type="evidence" value="ECO:0007669"/>
    <property type="project" value="UniProtKB-KW"/>
</dbReference>
<dbReference type="PANTHER" id="PTHR42713">
    <property type="entry name" value="HISTIDINE KINASE-RELATED"/>
    <property type="match status" value="1"/>
</dbReference>
<dbReference type="RefSeq" id="WP_086315266.1">
    <property type="nucleotide sequence ID" value="NZ_CP147244.1"/>
</dbReference>
<name>A0AAQ3Y885_9ENTE</name>
<dbReference type="InterPro" id="IPR018060">
    <property type="entry name" value="HTH_AraC"/>
</dbReference>
<protein>
    <submittedName>
        <fullName evidence="11">Uncharacterized protein</fullName>
    </submittedName>
</protein>
<evidence type="ECO:0000256" key="8">
    <source>
        <dbReference type="PROSITE-ProRule" id="PRU00169"/>
    </source>
</evidence>
<dbReference type="SMART" id="SM00342">
    <property type="entry name" value="HTH_ARAC"/>
    <property type="match status" value="1"/>
</dbReference>
<reference evidence="11" key="1">
    <citation type="submission" date="2017-05" db="EMBL/GenBank/DDBJ databases">
        <authorList>
            <consortium name="The Broad Institute Genomics Platform"/>
            <consortium name="The Broad Institute Genomic Center for Infectious Diseases"/>
            <person name="Earl A."/>
            <person name="Manson A."/>
            <person name="Schwartman J."/>
            <person name="Gilmore M."/>
            <person name="Abouelleil A."/>
            <person name="Cao P."/>
            <person name="Chapman S."/>
            <person name="Cusick C."/>
            <person name="Shea T."/>
            <person name="Young S."/>
            <person name="Neafsey D."/>
            <person name="Nusbaum C."/>
            <person name="Birren B."/>
        </authorList>
    </citation>
    <scope>NUCLEOTIDE SEQUENCE</scope>
    <source>
        <strain evidence="11">7F3_DIV0205</strain>
    </source>
</reference>
<dbReference type="InterPro" id="IPR051552">
    <property type="entry name" value="HptR"/>
</dbReference>
<keyword evidence="7" id="KW-0804">Transcription</keyword>
<dbReference type="EMBL" id="CP147244">
    <property type="protein sequence ID" value="WYK01571.1"/>
    <property type="molecule type" value="Genomic_DNA"/>
</dbReference>
<feature type="domain" description="HTH araC/xylS-type" evidence="9">
    <location>
        <begin position="150"/>
        <end position="249"/>
    </location>
</feature>
<dbReference type="SMART" id="SM00448">
    <property type="entry name" value="REC"/>
    <property type="match status" value="1"/>
</dbReference>